<dbReference type="Pfam" id="PF00583">
    <property type="entry name" value="Acetyltransf_1"/>
    <property type="match status" value="1"/>
</dbReference>
<evidence type="ECO:0000313" key="3">
    <source>
        <dbReference type="EMBL" id="TDQ48812.1"/>
    </source>
</evidence>
<comment type="caution">
    <text evidence="3">The sequence shown here is derived from an EMBL/GenBank/DDBJ whole genome shotgun (WGS) entry which is preliminary data.</text>
</comment>
<dbReference type="PROSITE" id="PS51186">
    <property type="entry name" value="GNAT"/>
    <property type="match status" value="1"/>
</dbReference>
<dbReference type="AlphaFoldDB" id="A0A4R6UPJ6"/>
<feature type="region of interest" description="Disordered" evidence="1">
    <location>
        <begin position="176"/>
        <end position="225"/>
    </location>
</feature>
<evidence type="ECO:0000259" key="2">
    <source>
        <dbReference type="PROSITE" id="PS51186"/>
    </source>
</evidence>
<dbReference type="RefSeq" id="WP_133742625.1">
    <property type="nucleotide sequence ID" value="NZ_SNYN01000017.1"/>
</dbReference>
<keyword evidence="3" id="KW-0808">Transferase</keyword>
<accession>A0A4R6UPJ6</accession>
<dbReference type="Gene3D" id="3.40.630.30">
    <property type="match status" value="1"/>
</dbReference>
<sequence length="225" mass="23577">MGSSGAAKALSAVELVRLDGGGPGVRELREEVLRHRLGPGQSRFARPAAHTLPRADADPGRTPFAVVHEGRAVGFGILDRGGYLKEVADAPEESVLLRAFYIAPHWQGRGLGRAACAALPRLAGAVAPGATAVLLTVNRENHVARRAYLASGFADTGRVYSGGDAGPQDVLVRAVPDRRRARPGAEEGADRRGRVWSSGPPEAGAGTVPAGRGRTRSTEDEERSL</sequence>
<evidence type="ECO:0000256" key="1">
    <source>
        <dbReference type="SAM" id="MobiDB-lite"/>
    </source>
</evidence>
<reference evidence="3 4" key="1">
    <citation type="submission" date="2019-03" db="EMBL/GenBank/DDBJ databases">
        <title>Genomic Encyclopedia of Type Strains, Phase IV (KMG-IV): sequencing the most valuable type-strain genomes for metagenomic binning, comparative biology and taxonomic classification.</title>
        <authorList>
            <person name="Goeker M."/>
        </authorList>
    </citation>
    <scope>NUCLEOTIDE SEQUENCE [LARGE SCALE GENOMIC DNA]</scope>
    <source>
        <strain evidence="3 4">DSM 46770</strain>
    </source>
</reference>
<dbReference type="CDD" id="cd04301">
    <property type="entry name" value="NAT_SF"/>
    <property type="match status" value="1"/>
</dbReference>
<protein>
    <submittedName>
        <fullName evidence="3">Acetyltransferase (GNAT) family protein</fullName>
    </submittedName>
</protein>
<feature type="domain" description="N-acetyltransferase" evidence="2">
    <location>
        <begin position="23"/>
        <end position="182"/>
    </location>
</feature>
<dbReference type="OrthoDB" id="3425968at2"/>
<dbReference type="InterPro" id="IPR000182">
    <property type="entry name" value="GNAT_dom"/>
</dbReference>
<dbReference type="Proteomes" id="UP000295281">
    <property type="component" value="Unassembled WGS sequence"/>
</dbReference>
<dbReference type="GO" id="GO:0016747">
    <property type="term" value="F:acyltransferase activity, transferring groups other than amino-acyl groups"/>
    <property type="evidence" value="ECO:0007669"/>
    <property type="project" value="InterPro"/>
</dbReference>
<dbReference type="SUPFAM" id="SSF55729">
    <property type="entry name" value="Acyl-CoA N-acyltransferases (Nat)"/>
    <property type="match status" value="1"/>
</dbReference>
<name>A0A4R6UPJ6_9ACTN</name>
<feature type="compositionally biased region" description="Basic and acidic residues" evidence="1">
    <location>
        <begin position="176"/>
        <end position="193"/>
    </location>
</feature>
<dbReference type="EMBL" id="SNYN01000017">
    <property type="protein sequence ID" value="TDQ48812.1"/>
    <property type="molecule type" value="Genomic_DNA"/>
</dbReference>
<gene>
    <name evidence="3" type="ORF">EV190_11768</name>
</gene>
<organism evidence="3 4">
    <name type="scientific">Actinorugispora endophytica</name>
    <dbReference type="NCBI Taxonomy" id="1605990"/>
    <lineage>
        <taxon>Bacteria</taxon>
        <taxon>Bacillati</taxon>
        <taxon>Actinomycetota</taxon>
        <taxon>Actinomycetes</taxon>
        <taxon>Streptosporangiales</taxon>
        <taxon>Nocardiopsidaceae</taxon>
        <taxon>Actinorugispora</taxon>
    </lineage>
</organism>
<keyword evidence="4" id="KW-1185">Reference proteome</keyword>
<proteinExistence type="predicted"/>
<dbReference type="InterPro" id="IPR016181">
    <property type="entry name" value="Acyl_CoA_acyltransferase"/>
</dbReference>
<evidence type="ECO:0000313" key="4">
    <source>
        <dbReference type="Proteomes" id="UP000295281"/>
    </source>
</evidence>